<sequence>MTDKTLQKPTSSLSKDRLGKGLAVAADVLGKYGRVHRRTELLQTAAQHLNTPSILKALRDSAAQGDQCDIAKAAHQELVKRYEAQEDYDALAKLEKSRLPTLNAQARKPRVAGIMDEFTTACYKPECIFLALLPNLAKTQLENFAPDFVFIESAWHGNEGVWNQKVSNVSEELRTVLDWCRETQTPSIFWNKEDPVHFTGFLETARLCDYVFTTDIDCIPAYKQALGHDRVFVLPFAAQPVSHNPIATFQRKDAFNFAGSYYLRYPERQRDIATLIDTVREFRPVDIYDRNHGGTHPHYMFPPEYRPMILGRLPFSEIDRAYKEYRYGINMNTIKQSQTMFARRVFELMASNTVVVSNFSRGVRTLFGDLALCSDNPGQLRKRLDVLTADDTVYRKFRLAGLRKVMQQHTYRARMDFILSCISGDATVQTEPHIALFATITARRDIKNTIKSFQAQSHKAAHLYLLTSGIDTDGIEVPNVTLSGHPDILIAQALEARSGTTLFGAWHPRDHYGPNYLTDLELAMTYSDAEGFGKACHYLQAEGETILVNEAKRYRPAQGIPLRASLLKSAHMTRDLIAEIFDTSGECGAPDVPMLALDEFNYCKQGATVEAAIAWAADLDIPFQGIEIESLYEAASVLPAGETRRKPRATPFPTLTAAEVHKGSVISKSSPMTKTLEGDLVRFAFTADPNNGPHYVWIKNKYTRETLNLVDQSVINFEMEHTTADARLVVEFYDAADKKISHSMLAHGGSSTLAIPTECTRLRFGLRLTGDGEATLSEISFGTDATLPLVIVGPSDTLVLTKQYPSYDDLYKYGFLHSRVRGYRQQSVGVDVFRINPNIVKTYDEFENIDIASGDAQLLDATLATGRYKHVLVHLIDRQMWEVLQKHLDHVKVTVWIHGAEIQGWQRRAYEFATLTAPEIERKKKLANERLKLWQKIFAHPSANLHLVFVSETLRTEANADVGTAPRQGRWSVIHNHIDTDLFSYRPKTAAQAGQVLSIRPYSSTTYANDLSVQAILELSRRPVFKDLSFRLVGDGPLFESVTEPLRDMPNVTLQQTFLSHADIATLHAQYGIFLNPTRMDSQGVSRDEAMASGLVPVTSSVAAVPEFVDDTCGILAPAEDYFGLADAIERLYGDPALFTELSKAASARVRAQSGFEQTIARELELIARA</sequence>
<dbReference type="Proteomes" id="UP000027734">
    <property type="component" value="Unassembled WGS sequence"/>
</dbReference>
<dbReference type="PANTHER" id="PTHR12526">
    <property type="entry name" value="GLYCOSYLTRANSFERASE"/>
    <property type="match status" value="1"/>
</dbReference>
<dbReference type="STRING" id="1300350.Z948_58"/>
<dbReference type="AlphaFoldDB" id="A0A073IE45"/>
<gene>
    <name evidence="2" type="ORF">DSW25_05130</name>
</gene>
<dbReference type="CDD" id="cd03801">
    <property type="entry name" value="GT4_PimA-like"/>
    <property type="match status" value="1"/>
</dbReference>
<dbReference type="eggNOG" id="COG0438">
    <property type="taxonomic scope" value="Bacteria"/>
</dbReference>
<dbReference type="InterPro" id="IPR055259">
    <property type="entry name" value="YkvP/CgeB_Glyco_trans-like"/>
</dbReference>
<accession>A0A073IE45</accession>
<proteinExistence type="predicted"/>
<dbReference type="Pfam" id="PF13524">
    <property type="entry name" value="Glyco_trans_1_2"/>
    <property type="match status" value="1"/>
</dbReference>
<protein>
    <recommendedName>
        <fullName evidence="1">Spore protein YkvP/CgeB glycosyl transferase-like domain-containing protein</fullName>
    </recommendedName>
</protein>
<reference evidence="2 3" key="1">
    <citation type="submission" date="2014-01" db="EMBL/GenBank/DDBJ databases">
        <title>Sulfitobacter donghicola JCM 14565 Genome Sequencing.</title>
        <authorList>
            <person name="Lai Q."/>
            <person name="Hong Z."/>
        </authorList>
    </citation>
    <scope>NUCLEOTIDE SEQUENCE [LARGE SCALE GENOMIC DNA]</scope>
    <source>
        <strain evidence="2 3">JCM 14565</strain>
    </source>
</reference>
<name>A0A073IE45_9RHOB</name>
<evidence type="ECO:0000313" key="3">
    <source>
        <dbReference type="Proteomes" id="UP000027734"/>
    </source>
</evidence>
<evidence type="ECO:0000259" key="1">
    <source>
        <dbReference type="Pfam" id="PF13524"/>
    </source>
</evidence>
<evidence type="ECO:0000313" key="2">
    <source>
        <dbReference type="EMBL" id="KEJ87776.1"/>
    </source>
</evidence>
<dbReference type="Pfam" id="PF13692">
    <property type="entry name" value="Glyco_trans_1_4"/>
    <property type="match status" value="1"/>
</dbReference>
<comment type="caution">
    <text evidence="2">The sequence shown here is derived from an EMBL/GenBank/DDBJ whole genome shotgun (WGS) entry which is preliminary data.</text>
</comment>
<organism evidence="2 3">
    <name type="scientific">Sulfitobacter donghicola DSW-25 = KCTC 12864 = JCM 14565</name>
    <dbReference type="NCBI Taxonomy" id="1300350"/>
    <lineage>
        <taxon>Bacteria</taxon>
        <taxon>Pseudomonadati</taxon>
        <taxon>Pseudomonadota</taxon>
        <taxon>Alphaproteobacteria</taxon>
        <taxon>Rhodobacterales</taxon>
        <taxon>Roseobacteraceae</taxon>
        <taxon>Sulfitobacter</taxon>
    </lineage>
</organism>
<dbReference type="SUPFAM" id="SSF53756">
    <property type="entry name" value="UDP-Glycosyltransferase/glycogen phosphorylase"/>
    <property type="match status" value="1"/>
</dbReference>
<keyword evidence="3" id="KW-1185">Reference proteome</keyword>
<feature type="domain" description="Spore protein YkvP/CgeB glycosyl transferase-like" evidence="1">
    <location>
        <begin position="308"/>
        <end position="419"/>
    </location>
</feature>
<dbReference type="EMBL" id="JAMC01000017">
    <property type="protein sequence ID" value="KEJ87776.1"/>
    <property type="molecule type" value="Genomic_DNA"/>
</dbReference>
<dbReference type="Gene3D" id="3.40.50.2000">
    <property type="entry name" value="Glycogen Phosphorylase B"/>
    <property type="match status" value="2"/>
</dbReference>
<dbReference type="eggNOG" id="COG4641">
    <property type="taxonomic scope" value="Bacteria"/>
</dbReference>